<dbReference type="AlphaFoldDB" id="A0A147KN50"/>
<evidence type="ECO:0000256" key="3">
    <source>
        <dbReference type="ARBA" id="ARBA00022670"/>
    </source>
</evidence>
<dbReference type="GO" id="GO:0005886">
    <property type="term" value="C:plasma membrane"/>
    <property type="evidence" value="ECO:0007669"/>
    <property type="project" value="UniProtKB-SubCell"/>
</dbReference>
<comment type="caution">
    <text evidence="7">The sequence shown here is derived from an EMBL/GenBank/DDBJ whole genome shotgun (WGS) entry which is preliminary data.</text>
</comment>
<comment type="subcellular location">
    <subcellularLocation>
        <location evidence="1">Cell membrane</location>
        <topology evidence="1">Single-pass type II membrane protein</topology>
    </subcellularLocation>
</comment>
<dbReference type="PROSITE" id="PS00501">
    <property type="entry name" value="SPASE_I_1"/>
    <property type="match status" value="1"/>
</dbReference>
<keyword evidence="4" id="KW-0378">Hydrolase</keyword>
<evidence type="ECO:0000256" key="4">
    <source>
        <dbReference type="ARBA" id="ARBA00022801"/>
    </source>
</evidence>
<feature type="domain" description="Peptidase S26" evidence="6">
    <location>
        <begin position="8"/>
        <end position="99"/>
    </location>
</feature>
<feature type="domain" description="Peptidase S26" evidence="6">
    <location>
        <begin position="108"/>
        <end position="148"/>
    </location>
</feature>
<organism evidence="7 8">
    <name type="scientific">Thermobifida cellulosilytica TB100</name>
    <dbReference type="NCBI Taxonomy" id="665004"/>
    <lineage>
        <taxon>Bacteria</taxon>
        <taxon>Bacillati</taxon>
        <taxon>Actinomycetota</taxon>
        <taxon>Actinomycetes</taxon>
        <taxon>Streptosporangiales</taxon>
        <taxon>Nocardiopsidaceae</taxon>
        <taxon>Thermobifida</taxon>
    </lineage>
</organism>
<dbReference type="CDD" id="cd06530">
    <property type="entry name" value="S26_SPase_I"/>
    <property type="match status" value="1"/>
</dbReference>
<sequence>MTAAAVTAAVVLAAAAAVTGLRRTLVVVEVFGQSMAPTLRQGDRVLVRRRGLERLRCGDVVVFAPPYLPGRWDHPGEGRRTSERRWVIKRVAALPGDPVPASCAAAPGVRPDAPVPPGSLLVLGDNPAHSTDSRAWGYIPADRILGVVLRRLGSRPPAVDPSGTKV</sequence>
<evidence type="ECO:0000259" key="6">
    <source>
        <dbReference type="Pfam" id="PF10502"/>
    </source>
</evidence>
<feature type="active site" evidence="5">
    <location>
        <position position="89"/>
    </location>
</feature>
<accession>A0A147KN50</accession>
<dbReference type="Pfam" id="PF10502">
    <property type="entry name" value="Peptidase_S26"/>
    <property type="match status" value="2"/>
</dbReference>
<dbReference type="InterPro" id="IPR019756">
    <property type="entry name" value="Pept_S26A_signal_pept_1_Ser-AS"/>
</dbReference>
<dbReference type="STRING" id="665004.AC529_00080"/>
<comment type="similarity">
    <text evidence="2">Belongs to the peptidase S26 family.</text>
</comment>
<dbReference type="PANTHER" id="PTHR43390">
    <property type="entry name" value="SIGNAL PEPTIDASE I"/>
    <property type="match status" value="1"/>
</dbReference>
<dbReference type="EMBL" id="LGEM01000001">
    <property type="protein sequence ID" value="KUP98677.1"/>
    <property type="molecule type" value="Genomic_DNA"/>
</dbReference>
<proteinExistence type="inferred from homology"/>
<dbReference type="Proteomes" id="UP000074382">
    <property type="component" value="Unassembled WGS sequence"/>
</dbReference>
<dbReference type="Gene3D" id="2.10.109.10">
    <property type="entry name" value="Umud Fragment, subunit A"/>
    <property type="match status" value="1"/>
</dbReference>
<name>A0A147KN50_THECS</name>
<dbReference type="PANTHER" id="PTHR43390:SF1">
    <property type="entry name" value="CHLOROPLAST PROCESSING PEPTIDASE"/>
    <property type="match status" value="1"/>
</dbReference>
<gene>
    <name evidence="7" type="ORF">AC529_00080</name>
</gene>
<evidence type="ECO:0000256" key="5">
    <source>
        <dbReference type="PIRSR" id="PIRSR600223-1"/>
    </source>
</evidence>
<dbReference type="GO" id="GO:0004252">
    <property type="term" value="F:serine-type endopeptidase activity"/>
    <property type="evidence" value="ECO:0007669"/>
    <property type="project" value="InterPro"/>
</dbReference>
<dbReference type="PRINTS" id="PR00727">
    <property type="entry name" value="LEADERPTASE"/>
</dbReference>
<protein>
    <recommendedName>
        <fullName evidence="6">Peptidase S26 domain-containing protein</fullName>
    </recommendedName>
</protein>
<dbReference type="RefSeq" id="WP_068756456.1">
    <property type="nucleotide sequence ID" value="NZ_KQ950182.1"/>
</dbReference>
<evidence type="ECO:0000256" key="2">
    <source>
        <dbReference type="ARBA" id="ARBA00009370"/>
    </source>
</evidence>
<feature type="active site" evidence="5">
    <location>
        <position position="34"/>
    </location>
</feature>
<dbReference type="GO" id="GO:0006465">
    <property type="term" value="P:signal peptide processing"/>
    <property type="evidence" value="ECO:0007669"/>
    <property type="project" value="InterPro"/>
</dbReference>
<dbReference type="InterPro" id="IPR036286">
    <property type="entry name" value="LexA/Signal_pep-like_sf"/>
</dbReference>
<evidence type="ECO:0000313" key="7">
    <source>
        <dbReference type="EMBL" id="KUP98677.1"/>
    </source>
</evidence>
<dbReference type="InterPro" id="IPR019533">
    <property type="entry name" value="Peptidase_S26"/>
</dbReference>
<dbReference type="InterPro" id="IPR000223">
    <property type="entry name" value="Pept_S26A_signal_pept_1"/>
</dbReference>
<reference evidence="8" key="1">
    <citation type="journal article" date="2017" name="Acta Aliment.">
        <title>Plant polysaccharide degrading enzyme system of Thermpbifida cellulosilytica TB100 revealed by de novo genome project data.</title>
        <authorList>
            <person name="Toth A."/>
            <person name="Baka E."/>
            <person name="Luzics S."/>
            <person name="Bata-Vidacs I."/>
            <person name="Nagy I."/>
            <person name="Balint B."/>
            <person name="Herceg R."/>
            <person name="Olasz F."/>
            <person name="Wilk T."/>
            <person name="Nagy T."/>
            <person name="Kriszt B."/>
            <person name="Nagy I."/>
            <person name="Kukolya J."/>
        </authorList>
    </citation>
    <scope>NUCLEOTIDE SEQUENCE [LARGE SCALE GENOMIC DNA]</scope>
    <source>
        <strain evidence="8">TB100</strain>
    </source>
</reference>
<evidence type="ECO:0000313" key="8">
    <source>
        <dbReference type="Proteomes" id="UP000074382"/>
    </source>
</evidence>
<evidence type="ECO:0000256" key="1">
    <source>
        <dbReference type="ARBA" id="ARBA00004401"/>
    </source>
</evidence>
<dbReference type="SUPFAM" id="SSF51306">
    <property type="entry name" value="LexA/Signal peptidase"/>
    <property type="match status" value="1"/>
</dbReference>
<keyword evidence="3" id="KW-0645">Protease</keyword>
<keyword evidence="8" id="KW-1185">Reference proteome</keyword>